<dbReference type="EMBL" id="CP036525">
    <property type="protein sequence ID" value="QDT04956.1"/>
    <property type="molecule type" value="Genomic_DNA"/>
</dbReference>
<keyword evidence="1" id="KW-0812">Transmembrane</keyword>
<organism evidence="2 3">
    <name type="scientific">Rubripirellula lacrimiformis</name>
    <dbReference type="NCBI Taxonomy" id="1930273"/>
    <lineage>
        <taxon>Bacteria</taxon>
        <taxon>Pseudomonadati</taxon>
        <taxon>Planctomycetota</taxon>
        <taxon>Planctomycetia</taxon>
        <taxon>Pirellulales</taxon>
        <taxon>Pirellulaceae</taxon>
        <taxon>Rubripirellula</taxon>
    </lineage>
</organism>
<name>A0A517NCX4_9BACT</name>
<evidence type="ECO:0000313" key="2">
    <source>
        <dbReference type="EMBL" id="QDT04956.1"/>
    </source>
</evidence>
<reference evidence="2 3" key="1">
    <citation type="submission" date="2019-02" db="EMBL/GenBank/DDBJ databases">
        <title>Deep-cultivation of Planctomycetes and their phenomic and genomic characterization uncovers novel biology.</title>
        <authorList>
            <person name="Wiegand S."/>
            <person name="Jogler M."/>
            <person name="Boedeker C."/>
            <person name="Pinto D."/>
            <person name="Vollmers J."/>
            <person name="Rivas-Marin E."/>
            <person name="Kohn T."/>
            <person name="Peeters S.H."/>
            <person name="Heuer A."/>
            <person name="Rast P."/>
            <person name="Oberbeckmann S."/>
            <person name="Bunk B."/>
            <person name="Jeske O."/>
            <person name="Meyerdierks A."/>
            <person name="Storesund J.E."/>
            <person name="Kallscheuer N."/>
            <person name="Luecker S."/>
            <person name="Lage O.M."/>
            <person name="Pohl T."/>
            <person name="Merkel B.J."/>
            <person name="Hornburger P."/>
            <person name="Mueller R.-W."/>
            <person name="Bruemmer F."/>
            <person name="Labrenz M."/>
            <person name="Spormann A.M."/>
            <person name="Op den Camp H."/>
            <person name="Overmann J."/>
            <person name="Amann R."/>
            <person name="Jetten M.S.M."/>
            <person name="Mascher T."/>
            <person name="Medema M.H."/>
            <person name="Devos D.P."/>
            <person name="Kaster A.-K."/>
            <person name="Ovreas L."/>
            <person name="Rohde M."/>
            <person name="Galperin M.Y."/>
            <person name="Jogler C."/>
        </authorList>
    </citation>
    <scope>NUCLEOTIDE SEQUENCE [LARGE SCALE GENOMIC DNA]</scope>
    <source>
        <strain evidence="2 3">K22_7</strain>
    </source>
</reference>
<evidence type="ECO:0000256" key="1">
    <source>
        <dbReference type="SAM" id="Phobius"/>
    </source>
</evidence>
<dbReference type="Proteomes" id="UP000318538">
    <property type="component" value="Chromosome"/>
</dbReference>
<keyword evidence="1" id="KW-0472">Membrane</keyword>
<protein>
    <submittedName>
        <fullName evidence="2">Uncharacterized protein</fullName>
    </submittedName>
</protein>
<evidence type="ECO:0000313" key="3">
    <source>
        <dbReference type="Proteomes" id="UP000318538"/>
    </source>
</evidence>
<keyword evidence="3" id="KW-1185">Reference proteome</keyword>
<dbReference type="KEGG" id="rlc:K227x_33540"/>
<sequence>MNALELILMHIAFITGFVIVITTTALLMIWPRRRRQIPKTVPEMSQSIATKQFGSQPTLRSDVAVAPTKFPPFPDLPGRTEWRPTFWRCGSGSFQ</sequence>
<feature type="transmembrane region" description="Helical" evidence="1">
    <location>
        <begin position="6"/>
        <end position="30"/>
    </location>
</feature>
<proteinExistence type="predicted"/>
<dbReference type="AlphaFoldDB" id="A0A517NCX4"/>
<keyword evidence="1" id="KW-1133">Transmembrane helix</keyword>
<accession>A0A517NCX4</accession>
<gene>
    <name evidence="2" type="ORF">K227x_33540</name>
</gene>